<keyword evidence="3" id="KW-0804">Transcription</keyword>
<dbReference type="Pfam" id="PF01638">
    <property type="entry name" value="HxlR"/>
    <property type="match status" value="1"/>
</dbReference>
<name>A0ABS9F496_9PSED</name>
<dbReference type="InterPro" id="IPR036390">
    <property type="entry name" value="WH_DNA-bd_sf"/>
</dbReference>
<dbReference type="InterPro" id="IPR002577">
    <property type="entry name" value="HTH_HxlR"/>
</dbReference>
<gene>
    <name evidence="5" type="ORF">GIW56_10170</name>
</gene>
<dbReference type="PROSITE" id="PS51118">
    <property type="entry name" value="HTH_HXLR"/>
    <property type="match status" value="1"/>
</dbReference>
<dbReference type="RefSeq" id="WP_169901144.1">
    <property type="nucleotide sequence ID" value="NZ_JAAQYO010000011.1"/>
</dbReference>
<accession>A0ABS9F496</accession>
<dbReference type="SUPFAM" id="SSF46785">
    <property type="entry name" value="Winged helix' DNA-binding domain"/>
    <property type="match status" value="1"/>
</dbReference>
<organism evidence="5 6">
    <name type="scientific">Pseudomonas gessardii</name>
    <dbReference type="NCBI Taxonomy" id="78544"/>
    <lineage>
        <taxon>Bacteria</taxon>
        <taxon>Pseudomonadati</taxon>
        <taxon>Pseudomonadota</taxon>
        <taxon>Gammaproteobacteria</taxon>
        <taxon>Pseudomonadales</taxon>
        <taxon>Pseudomonadaceae</taxon>
        <taxon>Pseudomonas</taxon>
    </lineage>
</organism>
<evidence type="ECO:0000256" key="1">
    <source>
        <dbReference type="ARBA" id="ARBA00023015"/>
    </source>
</evidence>
<sequence>MSETNISVRVSETAHNYQGCLLIAQVLTRIGDKWTVLVVGALSRGPVRYNQIQRTVEGISQRMLTLTLKRLEQDGIVKRTMFPTIPPRVEYELTDLGHELVVPLGALHAWALKYQPAIVDARARYAEKERENAKLAE</sequence>
<evidence type="ECO:0000256" key="2">
    <source>
        <dbReference type="ARBA" id="ARBA00023125"/>
    </source>
</evidence>
<feature type="domain" description="HTH hxlR-type" evidence="4">
    <location>
        <begin position="20"/>
        <end position="119"/>
    </location>
</feature>
<keyword evidence="1" id="KW-0805">Transcription regulation</keyword>
<protein>
    <submittedName>
        <fullName evidence="5">Transcriptional regulator</fullName>
    </submittedName>
</protein>
<dbReference type="Gene3D" id="1.10.10.10">
    <property type="entry name" value="Winged helix-like DNA-binding domain superfamily/Winged helix DNA-binding domain"/>
    <property type="match status" value="1"/>
</dbReference>
<keyword evidence="6" id="KW-1185">Reference proteome</keyword>
<evidence type="ECO:0000313" key="6">
    <source>
        <dbReference type="Proteomes" id="UP000814003"/>
    </source>
</evidence>
<dbReference type="PANTHER" id="PTHR33204:SF39">
    <property type="entry name" value="TRANSCRIPTIONAL REGULATORY PROTEIN"/>
    <property type="match status" value="1"/>
</dbReference>
<dbReference type="InterPro" id="IPR036388">
    <property type="entry name" value="WH-like_DNA-bd_sf"/>
</dbReference>
<dbReference type="PANTHER" id="PTHR33204">
    <property type="entry name" value="TRANSCRIPTIONAL REGULATOR, MARR FAMILY"/>
    <property type="match status" value="1"/>
</dbReference>
<evidence type="ECO:0000259" key="4">
    <source>
        <dbReference type="PROSITE" id="PS51118"/>
    </source>
</evidence>
<evidence type="ECO:0000256" key="3">
    <source>
        <dbReference type="ARBA" id="ARBA00023163"/>
    </source>
</evidence>
<dbReference type="EMBL" id="WKED01000013">
    <property type="protein sequence ID" value="MCF5107206.1"/>
    <property type="molecule type" value="Genomic_DNA"/>
</dbReference>
<comment type="caution">
    <text evidence="5">The sequence shown here is derived from an EMBL/GenBank/DDBJ whole genome shotgun (WGS) entry which is preliminary data.</text>
</comment>
<dbReference type="Proteomes" id="UP000814003">
    <property type="component" value="Unassembled WGS sequence"/>
</dbReference>
<reference evidence="5 6" key="1">
    <citation type="submission" date="2019-11" db="EMBL/GenBank/DDBJ databases">
        <title>Epiphytic Pseudomonas syringae from cherry orchards.</title>
        <authorList>
            <person name="Hulin M.T."/>
        </authorList>
    </citation>
    <scope>NUCLEOTIDE SEQUENCE [LARGE SCALE GENOMIC DNA]</scope>
    <source>
        <strain evidence="5 6">PA-6-5B</strain>
    </source>
</reference>
<proteinExistence type="predicted"/>
<keyword evidence="2" id="KW-0238">DNA-binding</keyword>
<evidence type="ECO:0000313" key="5">
    <source>
        <dbReference type="EMBL" id="MCF5107206.1"/>
    </source>
</evidence>